<feature type="domain" description="C2HC/C3H-type" evidence="7">
    <location>
        <begin position="231"/>
        <end position="261"/>
    </location>
</feature>
<proteinExistence type="predicted"/>
<keyword evidence="4" id="KW-0862">Zinc</keyword>
<organism evidence="8 9">
    <name type="scientific">Tetrahymena thermophila (strain SB210)</name>
    <dbReference type="NCBI Taxonomy" id="312017"/>
    <lineage>
        <taxon>Eukaryota</taxon>
        <taxon>Sar</taxon>
        <taxon>Alveolata</taxon>
        <taxon>Ciliophora</taxon>
        <taxon>Intramacronucleata</taxon>
        <taxon>Oligohymenophorea</taxon>
        <taxon>Hymenostomatida</taxon>
        <taxon>Tetrahymenina</taxon>
        <taxon>Tetrahymenidae</taxon>
        <taxon>Tetrahymena</taxon>
    </lineage>
</organism>
<reference evidence="9" key="1">
    <citation type="journal article" date="2006" name="PLoS Biol.">
        <title>Macronuclear genome sequence of the ciliate Tetrahymena thermophila, a model eukaryote.</title>
        <authorList>
            <person name="Eisen J.A."/>
            <person name="Coyne R.S."/>
            <person name="Wu M."/>
            <person name="Wu D."/>
            <person name="Thiagarajan M."/>
            <person name="Wortman J.R."/>
            <person name="Badger J.H."/>
            <person name="Ren Q."/>
            <person name="Amedeo P."/>
            <person name="Jones K.M."/>
            <person name="Tallon L.J."/>
            <person name="Delcher A.L."/>
            <person name="Salzberg S.L."/>
            <person name="Silva J.C."/>
            <person name="Haas B.J."/>
            <person name="Majoros W.H."/>
            <person name="Farzad M."/>
            <person name="Carlton J.M."/>
            <person name="Smith R.K. Jr."/>
            <person name="Garg J."/>
            <person name="Pearlman R.E."/>
            <person name="Karrer K.M."/>
            <person name="Sun L."/>
            <person name="Manning G."/>
            <person name="Elde N.C."/>
            <person name="Turkewitz A.P."/>
            <person name="Asai D.J."/>
            <person name="Wilkes D.E."/>
            <person name="Wang Y."/>
            <person name="Cai H."/>
            <person name="Collins K."/>
            <person name="Stewart B.A."/>
            <person name="Lee S.R."/>
            <person name="Wilamowska K."/>
            <person name="Weinberg Z."/>
            <person name="Ruzzo W.L."/>
            <person name="Wloga D."/>
            <person name="Gaertig J."/>
            <person name="Frankel J."/>
            <person name="Tsao C.-C."/>
            <person name="Gorovsky M.A."/>
            <person name="Keeling P.J."/>
            <person name="Waller R.F."/>
            <person name="Patron N.J."/>
            <person name="Cherry J.M."/>
            <person name="Stover N.A."/>
            <person name="Krieger C.J."/>
            <person name="del Toro C."/>
            <person name="Ryder H.F."/>
            <person name="Williamson S.C."/>
            <person name="Barbeau R.A."/>
            <person name="Hamilton E.P."/>
            <person name="Orias E."/>
        </authorList>
    </citation>
    <scope>NUCLEOTIDE SEQUENCE [LARGE SCALE GENOMIC DNA]</scope>
    <source>
        <strain evidence="9">SB210</strain>
    </source>
</reference>
<name>Q24HM2_TETTS</name>
<evidence type="ECO:0000256" key="4">
    <source>
        <dbReference type="ARBA" id="ARBA00022833"/>
    </source>
</evidence>
<feature type="compositionally biased region" description="Polar residues" evidence="6">
    <location>
        <begin position="544"/>
        <end position="567"/>
    </location>
</feature>
<feature type="compositionally biased region" description="Low complexity" evidence="6">
    <location>
        <begin position="345"/>
        <end position="358"/>
    </location>
</feature>
<dbReference type="GeneID" id="7843691"/>
<feature type="compositionally biased region" description="Basic and acidic residues" evidence="6">
    <location>
        <begin position="282"/>
        <end position="301"/>
    </location>
</feature>
<dbReference type="EMBL" id="GG662241">
    <property type="protein sequence ID" value="EAS07289.2"/>
    <property type="molecule type" value="Genomic_DNA"/>
</dbReference>
<feature type="compositionally biased region" description="Basic and acidic residues" evidence="6">
    <location>
        <begin position="534"/>
        <end position="543"/>
    </location>
</feature>
<evidence type="ECO:0000256" key="6">
    <source>
        <dbReference type="SAM" id="MobiDB-lite"/>
    </source>
</evidence>
<feature type="region of interest" description="Disordered" evidence="6">
    <location>
        <begin position="1"/>
        <end position="144"/>
    </location>
</feature>
<evidence type="ECO:0000259" key="7">
    <source>
        <dbReference type="PROSITE" id="PS52027"/>
    </source>
</evidence>
<feature type="compositionally biased region" description="Basic and acidic residues" evidence="6">
    <location>
        <begin position="813"/>
        <end position="824"/>
    </location>
</feature>
<feature type="region of interest" description="Disordered" evidence="6">
    <location>
        <begin position="274"/>
        <end position="301"/>
    </location>
</feature>
<protein>
    <submittedName>
        <fullName evidence="8">Zinc finger, C2H2 type protein</fullName>
    </submittedName>
</protein>
<accession>Q24HM2</accession>
<feature type="compositionally biased region" description="Basic and acidic residues" evidence="6">
    <location>
        <begin position="45"/>
        <end position="58"/>
    </location>
</feature>
<feature type="compositionally biased region" description="Polar residues" evidence="6">
    <location>
        <begin position="637"/>
        <end position="660"/>
    </location>
</feature>
<evidence type="ECO:0000256" key="1">
    <source>
        <dbReference type="ARBA" id="ARBA00022723"/>
    </source>
</evidence>
<feature type="compositionally biased region" description="Low complexity" evidence="6">
    <location>
        <begin position="121"/>
        <end position="132"/>
    </location>
</feature>
<feature type="compositionally biased region" description="Polar residues" evidence="6">
    <location>
        <begin position="335"/>
        <end position="344"/>
    </location>
</feature>
<feature type="region of interest" description="Disordered" evidence="6">
    <location>
        <begin position="335"/>
        <end position="567"/>
    </location>
</feature>
<dbReference type="PROSITE" id="PS52027">
    <property type="entry name" value="ZF_C2HC_C3H"/>
    <property type="match status" value="3"/>
</dbReference>
<feature type="compositionally biased region" description="Polar residues" evidence="6">
    <location>
        <begin position="699"/>
        <end position="724"/>
    </location>
</feature>
<feature type="region of interest" description="Disordered" evidence="6">
    <location>
        <begin position="925"/>
        <end position="949"/>
    </location>
</feature>
<feature type="region of interest" description="Disordered" evidence="6">
    <location>
        <begin position="591"/>
        <end position="724"/>
    </location>
</feature>
<keyword evidence="2" id="KW-0677">Repeat</keyword>
<feature type="compositionally biased region" description="Polar residues" evidence="6">
    <location>
        <begin position="17"/>
        <end position="26"/>
    </location>
</feature>
<feature type="compositionally biased region" description="Polar residues" evidence="6">
    <location>
        <begin position="61"/>
        <end position="83"/>
    </location>
</feature>
<dbReference type="HOGENOM" id="CLU_274592_0_0_1"/>
<feature type="compositionally biased region" description="Polar residues" evidence="6">
    <location>
        <begin position="935"/>
        <end position="949"/>
    </location>
</feature>
<feature type="region of interest" description="Disordered" evidence="6">
    <location>
        <begin position="779"/>
        <end position="859"/>
    </location>
</feature>
<feature type="compositionally biased region" description="Polar residues" evidence="6">
    <location>
        <begin position="193"/>
        <end position="209"/>
    </location>
</feature>
<keyword evidence="9" id="KW-1185">Reference proteome</keyword>
<gene>
    <name evidence="8" type="ORF">TTHERM_01055650</name>
</gene>
<evidence type="ECO:0000313" key="9">
    <source>
        <dbReference type="Proteomes" id="UP000009168"/>
    </source>
</evidence>
<feature type="compositionally biased region" description="Polar residues" evidence="6">
    <location>
        <begin position="462"/>
        <end position="498"/>
    </location>
</feature>
<evidence type="ECO:0000313" key="8">
    <source>
        <dbReference type="EMBL" id="EAS07289.2"/>
    </source>
</evidence>
<dbReference type="InterPro" id="IPR026319">
    <property type="entry name" value="ZC2HC1A/B-like"/>
</dbReference>
<sequence length="949" mass="109503">MQNFQSIKDQMQGGIKFNQQKSNNLPPRNGPTKVEVVKSPNYKQNNKEYEYNVDEDKSPFQGGSKSNNLNKIDSLSSNKGNNIYNNKQSSKYNQKSSNYDEYDDELDSNNNQPYSVENYTKKQSGSSQYGSKNYDQKNQQQRKSIDKDLEEDDLYSNQDEYEQLNSHKVSHKTNANSYQRINSKYAQEESEYPQKQQQNKRATSANRIESQAEDPKQNNRMIQRYQKVEEGLTVCPEGCGRTFNEFALEKHVKVCKKVFQDKRKAFDITQKRQVAPQNEQIQKGDEQQRQEIMRKQKEMHECPDCGRSFRYDTYEKHVKICVRVFTKKNRENSLNRKASLNVTGSNQTQQLMSSQSQSNPQKLPPTSLVKKGSSIQNDNDQDVKNLKKPPLNRTQQQNEKKNIGKGSDWEETPVGASKSKNTWDETPIGGKSSQKAWEDTPVGGSTNKNKNAWEDTPVGASKSKNQQWDEYPSTQNTSVQSKGGKYTQEQSETSNNPWDNKKQVKKQSLPPKKKPEWNNDWNAPSEEDDAFTQKNKEMERQIQEQKNYNFNKKIKSAQSGSKYSIENPSDFEINQELDLHSHEDKYVYSKPNIGKKVIHSGKKSPINNSLKAQKQQVQAFNRAEDEDQEEYEQQQYTNKNPRNAVHNRQQTTGKSNLNKYNEQETYDKENEESSSQYSKPFLKKNQGNQAVSKSKKPQPETQSSSYTNYEQQGQEDIPISKNNQFNQQIVEMEKDVLQQDLIECPEGCGRKFAENILEKHAKVCKKVFQQKRRVFNSAAQRQLDEEEGGGVGIPSKIPPISKPLAKKQAPKNTKYENESKEDYGFRQNTGGDGKKPNQPFNKKPTDENTKVGKKKSKWQIQSEAFRAQMRMARGETTNSQYDNQIVKEAFENNDYIQCEYCGRKFNEQAAQRHIPFCKTKSQQNQIKQGGKAKLNLTTQKSSTPSSRKY</sequence>
<dbReference type="PANTHER" id="PTHR13555">
    <property type="entry name" value="C2H2 ZINC FINGER CGI-62-RELATED"/>
    <property type="match status" value="1"/>
</dbReference>
<dbReference type="InParanoid" id="Q24HM2"/>
<dbReference type="Proteomes" id="UP000009168">
    <property type="component" value="Unassembled WGS sequence"/>
</dbReference>
<feature type="region of interest" description="Disordered" evidence="6">
    <location>
        <begin position="185"/>
        <end position="219"/>
    </location>
</feature>
<dbReference type="Pfam" id="PF13913">
    <property type="entry name" value="zf-C2HC_2"/>
    <property type="match status" value="4"/>
</dbReference>
<dbReference type="KEGG" id="tet:TTHERM_01055650"/>
<dbReference type="RefSeq" id="XP_001027531.2">
    <property type="nucleotide sequence ID" value="XM_001027531.2"/>
</dbReference>
<dbReference type="eggNOG" id="ENOG502SABY">
    <property type="taxonomic scope" value="Eukaryota"/>
</dbReference>
<keyword evidence="1" id="KW-0479">Metal-binding</keyword>
<dbReference type="AlphaFoldDB" id="Q24HM2"/>
<feature type="domain" description="C2HC/C3H-type" evidence="7">
    <location>
        <begin position="894"/>
        <end position="923"/>
    </location>
</feature>
<feature type="compositionally biased region" description="Polar residues" evidence="6">
    <location>
        <begin position="108"/>
        <end position="118"/>
    </location>
</feature>
<evidence type="ECO:0000256" key="2">
    <source>
        <dbReference type="ARBA" id="ARBA00022737"/>
    </source>
</evidence>
<dbReference type="InterPro" id="IPR049899">
    <property type="entry name" value="Znf_C2HC_C3H"/>
</dbReference>
<dbReference type="OrthoDB" id="448502at2759"/>
<keyword evidence="3 5" id="KW-0863">Zinc-finger</keyword>
<feature type="domain" description="C2HC/C3H-type" evidence="7">
    <location>
        <begin position="740"/>
        <end position="770"/>
    </location>
</feature>
<dbReference type="GO" id="GO:0008270">
    <property type="term" value="F:zinc ion binding"/>
    <property type="evidence" value="ECO:0007669"/>
    <property type="project" value="UniProtKB-KW"/>
</dbReference>
<dbReference type="PANTHER" id="PTHR13555:SF36">
    <property type="entry name" value="ZINC FINGER C2HC DOMAIN-CONTAINING PROTEIN 1B"/>
    <property type="match status" value="1"/>
</dbReference>
<evidence type="ECO:0000256" key="5">
    <source>
        <dbReference type="PROSITE-ProRule" id="PRU01371"/>
    </source>
</evidence>
<evidence type="ECO:0000256" key="3">
    <source>
        <dbReference type="ARBA" id="ARBA00022771"/>
    </source>
</evidence>
<feature type="compositionally biased region" description="Polar residues" evidence="6">
    <location>
        <begin position="605"/>
        <end position="619"/>
    </location>
</feature>
<feature type="compositionally biased region" description="Low complexity" evidence="6">
    <location>
        <begin position="84"/>
        <end position="99"/>
    </location>
</feature>